<keyword evidence="7" id="KW-1185">Reference proteome</keyword>
<protein>
    <recommendedName>
        <fullName evidence="5">Epoxide hydrolase N-terminal domain-containing protein</fullName>
    </recommendedName>
</protein>
<dbReference type="PANTHER" id="PTHR21661">
    <property type="entry name" value="EPOXIDE HYDROLASE 1-RELATED"/>
    <property type="match status" value="1"/>
</dbReference>
<dbReference type="PANTHER" id="PTHR21661:SF35">
    <property type="entry name" value="EPOXIDE HYDROLASE"/>
    <property type="match status" value="1"/>
</dbReference>
<comment type="caution">
    <text evidence="6">The sequence shown here is derived from an EMBL/GenBank/DDBJ whole genome shotgun (WGS) entry which is preliminary data.</text>
</comment>
<dbReference type="AlphaFoldDB" id="A0AAV9P817"/>
<evidence type="ECO:0000313" key="7">
    <source>
        <dbReference type="Proteomes" id="UP001337655"/>
    </source>
</evidence>
<dbReference type="Gene3D" id="3.40.50.1820">
    <property type="entry name" value="alpha/beta hydrolase"/>
    <property type="match status" value="1"/>
</dbReference>
<organism evidence="6 7">
    <name type="scientific">Saxophila tyrrhenica</name>
    <dbReference type="NCBI Taxonomy" id="1690608"/>
    <lineage>
        <taxon>Eukaryota</taxon>
        <taxon>Fungi</taxon>
        <taxon>Dikarya</taxon>
        <taxon>Ascomycota</taxon>
        <taxon>Pezizomycotina</taxon>
        <taxon>Dothideomycetes</taxon>
        <taxon>Dothideomycetidae</taxon>
        <taxon>Mycosphaerellales</taxon>
        <taxon>Extremaceae</taxon>
        <taxon>Saxophila</taxon>
    </lineage>
</organism>
<feature type="domain" description="Epoxide hydrolase N-terminal" evidence="5">
    <location>
        <begin position="2"/>
        <end position="111"/>
    </location>
</feature>
<comment type="similarity">
    <text evidence="1">Belongs to the peptidase S33 family.</text>
</comment>
<keyword evidence="2" id="KW-0058">Aromatic hydrocarbons catabolism</keyword>
<dbReference type="SUPFAM" id="SSF53474">
    <property type="entry name" value="alpha/beta-Hydrolases"/>
    <property type="match status" value="1"/>
</dbReference>
<name>A0AAV9P817_9PEZI</name>
<keyword evidence="3" id="KW-0378">Hydrolase</keyword>
<dbReference type="InterPro" id="IPR010497">
    <property type="entry name" value="Epoxide_hydro_N"/>
</dbReference>
<dbReference type="Proteomes" id="UP001337655">
    <property type="component" value="Unassembled WGS sequence"/>
</dbReference>
<dbReference type="InterPro" id="IPR016292">
    <property type="entry name" value="Epoxide_hydrolase"/>
</dbReference>
<dbReference type="InterPro" id="IPR000639">
    <property type="entry name" value="Epox_hydrolase-like"/>
</dbReference>
<feature type="active site" description="Proton acceptor" evidence="4">
    <location>
        <position position="369"/>
    </location>
</feature>
<sequence>MSSYQISVPDSALEDLKQRLSLARCPDELDGSGWDYGAPLQDIKRLTEYWKTGFDWRAQEAKLNQLPNYHRRIKADGFPELDIHYLHQTSYDAKSIPLLFVHGWPGSYVEVTKMLAALRQSTNGVSFHVVAPSLPNYGWSEGVKQKGFGLKEYATICHRLMLSLGYDKYVTQGGDWGYMITRSIGLLFPESCLASHINMIRSDGPPKWTQNPWQALQHAVTPYSKRDKEGFERSRWFLEEGTGYRLEQSTKPQTLGYGLTDSPVALLAWIYEKLHDWTDEYPWTDDEILTWISIYWFSTAGPTANLRIYYEATHTTTAAAVHRNRTNQWIGKVKLGLCYTPKELSVIPRTWGRTLGPVVYESQKQKGGHFAAWEIPDEITSDLQNMFGKGGPCYRITGSQSKL</sequence>
<reference evidence="6 7" key="1">
    <citation type="submission" date="2023-08" db="EMBL/GenBank/DDBJ databases">
        <title>Black Yeasts Isolated from many extreme environments.</title>
        <authorList>
            <person name="Coleine C."/>
            <person name="Stajich J.E."/>
            <person name="Selbmann L."/>
        </authorList>
    </citation>
    <scope>NUCLEOTIDE SEQUENCE [LARGE SCALE GENOMIC DNA]</scope>
    <source>
        <strain evidence="6 7">CCFEE 5935</strain>
    </source>
</reference>
<feature type="active site" description="Nucleophile" evidence="4">
    <location>
        <position position="175"/>
    </location>
</feature>
<dbReference type="PRINTS" id="PR00412">
    <property type="entry name" value="EPOXHYDRLASE"/>
</dbReference>
<dbReference type="GO" id="GO:0004301">
    <property type="term" value="F:epoxide hydrolase activity"/>
    <property type="evidence" value="ECO:0007669"/>
    <property type="project" value="TreeGrafter"/>
</dbReference>
<gene>
    <name evidence="6" type="ORF">LTR77_006532</name>
</gene>
<dbReference type="RefSeq" id="XP_064657575.1">
    <property type="nucleotide sequence ID" value="XM_064803774.1"/>
</dbReference>
<evidence type="ECO:0000256" key="3">
    <source>
        <dbReference type="ARBA" id="ARBA00022801"/>
    </source>
</evidence>
<evidence type="ECO:0000256" key="1">
    <source>
        <dbReference type="ARBA" id="ARBA00010088"/>
    </source>
</evidence>
<evidence type="ECO:0000259" key="5">
    <source>
        <dbReference type="Pfam" id="PF06441"/>
    </source>
</evidence>
<dbReference type="GO" id="GO:0097176">
    <property type="term" value="P:epoxide metabolic process"/>
    <property type="evidence" value="ECO:0007669"/>
    <property type="project" value="TreeGrafter"/>
</dbReference>
<dbReference type="EMBL" id="JAVRRT010000010">
    <property type="protein sequence ID" value="KAK5167965.1"/>
    <property type="molecule type" value="Genomic_DNA"/>
</dbReference>
<evidence type="ECO:0000256" key="2">
    <source>
        <dbReference type="ARBA" id="ARBA00022797"/>
    </source>
</evidence>
<dbReference type="InterPro" id="IPR029058">
    <property type="entry name" value="AB_hydrolase_fold"/>
</dbReference>
<feature type="active site" description="Proton donor" evidence="4">
    <location>
        <position position="309"/>
    </location>
</feature>
<dbReference type="PIRSF" id="PIRSF001112">
    <property type="entry name" value="Epoxide_hydrolase"/>
    <property type="match status" value="1"/>
</dbReference>
<proteinExistence type="inferred from homology"/>
<accession>A0AAV9P817</accession>
<dbReference type="GeneID" id="89927872"/>
<evidence type="ECO:0000256" key="4">
    <source>
        <dbReference type="PIRSR" id="PIRSR001112-1"/>
    </source>
</evidence>
<evidence type="ECO:0000313" key="6">
    <source>
        <dbReference type="EMBL" id="KAK5167965.1"/>
    </source>
</evidence>
<dbReference type="Pfam" id="PF06441">
    <property type="entry name" value="EHN"/>
    <property type="match status" value="1"/>
</dbReference>